<evidence type="ECO:0000256" key="4">
    <source>
        <dbReference type="SAM" id="MobiDB-lite"/>
    </source>
</evidence>
<dbReference type="EnsemblMetazoa" id="XM_050642042.1">
    <property type="protein sequence ID" value="XP_050497999.1"/>
    <property type="gene ID" value="LOC126879099"/>
</dbReference>
<evidence type="ECO:0000313" key="7">
    <source>
        <dbReference type="Proteomes" id="UP001652700"/>
    </source>
</evidence>
<evidence type="ECO:0000313" key="6">
    <source>
        <dbReference type="EnsemblMetazoa" id="XP_050497999.1"/>
    </source>
</evidence>
<dbReference type="Gene3D" id="1.25.10.10">
    <property type="entry name" value="Leucine-rich Repeat Variant"/>
    <property type="match status" value="2"/>
</dbReference>
<dbReference type="InterPro" id="IPR016024">
    <property type="entry name" value="ARM-type_fold"/>
</dbReference>
<dbReference type="InterPro" id="IPR040059">
    <property type="entry name" value="PUM3"/>
</dbReference>
<dbReference type="Pfam" id="PF08144">
    <property type="entry name" value="CPL"/>
    <property type="match status" value="1"/>
</dbReference>
<dbReference type="InterPro" id="IPR011989">
    <property type="entry name" value="ARM-like"/>
</dbReference>
<feature type="repeat" description="Pumilio" evidence="3">
    <location>
        <begin position="181"/>
        <end position="216"/>
    </location>
</feature>
<dbReference type="RefSeq" id="XP_050497999.1">
    <property type="nucleotide sequence ID" value="XM_050642042.1"/>
</dbReference>
<proteinExistence type="predicted"/>
<dbReference type="GeneID" id="126879099"/>
<dbReference type="PROSITE" id="PS50302">
    <property type="entry name" value="PUM"/>
    <property type="match status" value="1"/>
</dbReference>
<dbReference type="PROSITE" id="PS50303">
    <property type="entry name" value="PUM_HD"/>
    <property type="match status" value="1"/>
</dbReference>
<feature type="compositionally biased region" description="Polar residues" evidence="4">
    <location>
        <begin position="55"/>
        <end position="65"/>
    </location>
</feature>
<dbReference type="PANTHER" id="PTHR13389">
    <property type="entry name" value="PUMILIO HOMOLOG 3"/>
    <property type="match status" value="1"/>
</dbReference>
<keyword evidence="7" id="KW-1185">Reference proteome</keyword>
<keyword evidence="2" id="KW-0694">RNA-binding</keyword>
<evidence type="ECO:0000256" key="1">
    <source>
        <dbReference type="ARBA" id="ARBA00022737"/>
    </source>
</evidence>
<dbReference type="Proteomes" id="UP001652700">
    <property type="component" value="Unplaced"/>
</dbReference>
<accession>A0ABM5JJ83</accession>
<feature type="region of interest" description="Disordered" evidence="4">
    <location>
        <begin position="1"/>
        <end position="78"/>
    </location>
</feature>
<dbReference type="InterPro" id="IPR001313">
    <property type="entry name" value="Pumilio_RNA-bd_rpt"/>
</dbReference>
<name>A0ABM5JJ83_DIAVI</name>
<dbReference type="InterPro" id="IPR012959">
    <property type="entry name" value="CPL_dom"/>
</dbReference>
<sequence>MTTKNANSEPAMGPPKKKLKKNGTTDKSKKIKKSVEGSTKHSKTDKPAPKKDFTKPNSKFVSNNNFRDKKTGKFDKDKNKPEIFENWNEFKKKKKELKLKRRQNKDGFDVIVKAKRIGEELRKKSLNGGEQKRIQLINELHSLLKGGGHYPKFVLAHDTARIVQWLLKYASDLVINQISKELIPVSVNMLQSKYGIHCVKRLLKYGKNEIRSQVIDAMVGHAVKLSTRNISAPVVEYAFSTWATPLQKQYLVQEFYGDLYRSTKDNNVKHLRDTYKDNPGLKDANLGATKANLIKILNKSLLDSGLVQTVLYQYLSECSAEDRSEMISQLVPHIVVISNSKDGAKAAMQCIWYGSTKDRKGIMKAVKEHVVELSKHEHGHATIITLIDCIDDTVLLHKIIVSDLLKNAKDLAINEWGMKVLLWLVTPADSTNFHPQFIKEITGGREASTSKKSAEIRRKEILGYSIPTLLELVAKDAEFCLSSPSLAIKMIAIVKAGSGPELEAAYTGLADVIVNPEWKVKENENDILGVENAGIHMALKKLAQQDKVRLENQDITFGSVLIEKLTEDTLTSWLPLNRGCFLLVTVFENGSEETQNKMKEKLQKSLKLLKKQTSPGAKILLKKLL</sequence>
<protein>
    <recommendedName>
        <fullName evidence="5">PUM-HD domain-containing protein</fullName>
    </recommendedName>
</protein>
<feature type="compositionally biased region" description="Basic and acidic residues" evidence="4">
    <location>
        <begin position="23"/>
        <end position="54"/>
    </location>
</feature>
<dbReference type="SMART" id="SM00025">
    <property type="entry name" value="Pumilio"/>
    <property type="match status" value="5"/>
</dbReference>
<organism evidence="6 7">
    <name type="scientific">Diabrotica virgifera virgifera</name>
    <name type="common">western corn rootworm</name>
    <dbReference type="NCBI Taxonomy" id="50390"/>
    <lineage>
        <taxon>Eukaryota</taxon>
        <taxon>Metazoa</taxon>
        <taxon>Ecdysozoa</taxon>
        <taxon>Arthropoda</taxon>
        <taxon>Hexapoda</taxon>
        <taxon>Insecta</taxon>
        <taxon>Pterygota</taxon>
        <taxon>Neoptera</taxon>
        <taxon>Endopterygota</taxon>
        <taxon>Coleoptera</taxon>
        <taxon>Polyphaga</taxon>
        <taxon>Cucujiformia</taxon>
        <taxon>Chrysomeloidea</taxon>
        <taxon>Chrysomelidae</taxon>
        <taxon>Galerucinae</taxon>
        <taxon>Diabroticina</taxon>
        <taxon>Diabroticites</taxon>
        <taxon>Diabrotica</taxon>
    </lineage>
</organism>
<feature type="domain" description="PUM-HD" evidence="5">
    <location>
        <begin position="113"/>
        <end position="474"/>
    </location>
</feature>
<dbReference type="SUPFAM" id="SSF48371">
    <property type="entry name" value="ARM repeat"/>
    <property type="match status" value="1"/>
</dbReference>
<keyword evidence="1" id="KW-0677">Repeat</keyword>
<dbReference type="PANTHER" id="PTHR13389:SF0">
    <property type="entry name" value="PUMILIO HOMOLOG 3"/>
    <property type="match status" value="1"/>
</dbReference>
<reference evidence="6" key="1">
    <citation type="submission" date="2025-05" db="UniProtKB">
        <authorList>
            <consortium name="EnsemblMetazoa"/>
        </authorList>
    </citation>
    <scope>IDENTIFICATION</scope>
</reference>
<evidence type="ECO:0000256" key="3">
    <source>
        <dbReference type="PROSITE-ProRule" id="PRU00317"/>
    </source>
</evidence>
<dbReference type="InterPro" id="IPR033133">
    <property type="entry name" value="PUM-HD"/>
</dbReference>
<evidence type="ECO:0000256" key="2">
    <source>
        <dbReference type="ARBA" id="ARBA00022884"/>
    </source>
</evidence>
<feature type="compositionally biased region" description="Basic and acidic residues" evidence="4">
    <location>
        <begin position="66"/>
        <end position="78"/>
    </location>
</feature>
<evidence type="ECO:0000259" key="5">
    <source>
        <dbReference type="PROSITE" id="PS50303"/>
    </source>
</evidence>